<name>A0A179DHI1_9SPHI</name>
<dbReference type="GO" id="GO:0016829">
    <property type="term" value="F:lyase activity"/>
    <property type="evidence" value="ECO:0007669"/>
    <property type="project" value="UniProtKB-KW"/>
</dbReference>
<dbReference type="Gene3D" id="1.10.579.10">
    <property type="entry name" value="DNA Cyclobutane Dipyrimidine Photolyase, subunit A, domain 3"/>
    <property type="match status" value="1"/>
</dbReference>
<dbReference type="InterPro" id="IPR052551">
    <property type="entry name" value="UV-DNA_repair_photolyase"/>
</dbReference>
<dbReference type="RefSeq" id="WP_068821719.1">
    <property type="nucleotide sequence ID" value="NZ_LWHJ01000022.1"/>
</dbReference>
<evidence type="ECO:0000313" key="2">
    <source>
        <dbReference type="Proteomes" id="UP000078459"/>
    </source>
</evidence>
<accession>A0A179DHI1</accession>
<protein>
    <submittedName>
        <fullName evidence="1">Deoxyribodipyrimidine photolyase</fullName>
    </submittedName>
</protein>
<dbReference type="SUPFAM" id="SSF48173">
    <property type="entry name" value="Cryptochrome/photolyase FAD-binding domain"/>
    <property type="match status" value="1"/>
</dbReference>
<dbReference type="OrthoDB" id="5288100at2"/>
<dbReference type="PANTHER" id="PTHR38657:SF1">
    <property type="entry name" value="SLR1343 PROTEIN"/>
    <property type="match status" value="1"/>
</dbReference>
<dbReference type="PANTHER" id="PTHR38657">
    <property type="entry name" value="SLR1343 PROTEIN"/>
    <property type="match status" value="1"/>
</dbReference>
<dbReference type="Gene3D" id="1.25.40.80">
    <property type="match status" value="1"/>
</dbReference>
<dbReference type="InterPro" id="IPR007357">
    <property type="entry name" value="PhrB-like"/>
</dbReference>
<dbReference type="Gene3D" id="3.40.50.620">
    <property type="entry name" value="HUPs"/>
    <property type="match status" value="1"/>
</dbReference>
<evidence type="ECO:0000313" key="1">
    <source>
        <dbReference type="EMBL" id="OAQ40481.1"/>
    </source>
</evidence>
<gene>
    <name evidence="1" type="ORF">A5893_05910</name>
</gene>
<keyword evidence="1" id="KW-0456">Lyase</keyword>
<dbReference type="STRING" id="1826909.A5893_05910"/>
<reference evidence="1 2" key="2">
    <citation type="submission" date="2016-06" db="EMBL/GenBank/DDBJ databases">
        <title>Pedobacter psychrophilus sp. nov., isolated from Antarctic fragmentary rock.</title>
        <authorList>
            <person name="Svec P."/>
        </authorList>
    </citation>
    <scope>NUCLEOTIDE SEQUENCE [LARGE SCALE GENOMIC DNA]</scope>
    <source>
        <strain evidence="1 2">CCM 8644</strain>
    </source>
</reference>
<dbReference type="EMBL" id="LWHJ01000022">
    <property type="protein sequence ID" value="OAQ40481.1"/>
    <property type="molecule type" value="Genomic_DNA"/>
</dbReference>
<proteinExistence type="predicted"/>
<dbReference type="Gene3D" id="1.10.10.1710">
    <property type="entry name" value="Deoxyribodipyrimidine photolyase-related"/>
    <property type="match status" value="1"/>
</dbReference>
<dbReference type="AlphaFoldDB" id="A0A179DHI1"/>
<sequence>MAKTLRLILGDQLSHQHSWFSKKDDDIIYIIMEVIQEQSYVKHHIQKIVGFFMAMRNFAEELKKEDHQIIYYKLDDKSNLQSFKENIQQEIKKLSAQKFEYQLPDEYRLDEQLKEICKELEIRYSVIDTEHFYTNREDVKDFFSGKKQYLMETFYRDMRKKHHILVNKNLEPFGDKWNFDHENRKKYDGKYPLKAPLLFKKEVSEIVKLLNDKKVQYFGNIKPKEFPYPTSRKEALEILYYFCEELLPNFGRYEDAMLKEHHTLFHSCLSFSLNLKMISPKEVVEQVINTWQANKEEIDIAQVEGFVRQVIGWREYMRGIYWDQMPDFATKNYLNNDRDLPPWFWDGKVKMNCLKYCINNSLDHSYAHHIQRLMVIGNFALLIGAKPDEVDNWYLGVYADAVEWVQITNTRGMSQFADGGLIGSKPYVASANYINKMSNYCKGCSYDKDKRHGENACPFNSLYWNFYIKHEDQLKKNPRIGMMYRLIDKMEKSEIDAILKQSDIYLSNLPSL</sequence>
<dbReference type="Pfam" id="PF04244">
    <property type="entry name" value="DPRP"/>
    <property type="match status" value="1"/>
</dbReference>
<reference evidence="1 2" key="1">
    <citation type="submission" date="2016-04" db="EMBL/GenBank/DDBJ databases">
        <authorList>
            <person name="Evans L.H."/>
            <person name="Alamgir A."/>
            <person name="Owens N."/>
            <person name="Weber N.D."/>
            <person name="Virtaneva K."/>
            <person name="Barbian K."/>
            <person name="Babar A."/>
            <person name="Rosenke K."/>
        </authorList>
    </citation>
    <scope>NUCLEOTIDE SEQUENCE [LARGE SCALE GENOMIC DNA]</scope>
    <source>
        <strain evidence="1 2">CCM 8644</strain>
    </source>
</reference>
<dbReference type="Proteomes" id="UP000078459">
    <property type="component" value="Unassembled WGS sequence"/>
</dbReference>
<comment type="caution">
    <text evidence="1">The sequence shown here is derived from an EMBL/GenBank/DDBJ whole genome shotgun (WGS) entry which is preliminary data.</text>
</comment>
<organism evidence="1 2">
    <name type="scientific">Pedobacter psychrophilus</name>
    <dbReference type="NCBI Taxonomy" id="1826909"/>
    <lineage>
        <taxon>Bacteria</taxon>
        <taxon>Pseudomonadati</taxon>
        <taxon>Bacteroidota</taxon>
        <taxon>Sphingobacteriia</taxon>
        <taxon>Sphingobacteriales</taxon>
        <taxon>Sphingobacteriaceae</taxon>
        <taxon>Pedobacter</taxon>
    </lineage>
</organism>
<dbReference type="InterPro" id="IPR036134">
    <property type="entry name" value="Crypto/Photolyase_FAD-like_sf"/>
</dbReference>
<keyword evidence="2" id="KW-1185">Reference proteome</keyword>
<dbReference type="InterPro" id="IPR014729">
    <property type="entry name" value="Rossmann-like_a/b/a_fold"/>
</dbReference>